<reference evidence="2" key="1">
    <citation type="journal article" date="2017" name="Nat. Ecol. Evol.">
        <title>Genome expansion and lineage-specific genetic innovations in the forest pathogenic fungi Armillaria.</title>
        <authorList>
            <person name="Sipos G."/>
            <person name="Prasanna A.N."/>
            <person name="Walter M.C."/>
            <person name="O'Connor E."/>
            <person name="Balint B."/>
            <person name="Krizsan K."/>
            <person name="Kiss B."/>
            <person name="Hess J."/>
            <person name="Varga T."/>
            <person name="Slot J."/>
            <person name="Riley R."/>
            <person name="Boka B."/>
            <person name="Rigling D."/>
            <person name="Barry K."/>
            <person name="Lee J."/>
            <person name="Mihaltcheva S."/>
            <person name="LaButti K."/>
            <person name="Lipzen A."/>
            <person name="Waldron R."/>
            <person name="Moloney N.M."/>
            <person name="Sperisen C."/>
            <person name="Kredics L."/>
            <person name="Vagvoelgyi C."/>
            <person name="Patrignani A."/>
            <person name="Fitzpatrick D."/>
            <person name="Nagy I."/>
            <person name="Doyle S."/>
            <person name="Anderson J.B."/>
            <person name="Grigoriev I.V."/>
            <person name="Gueldener U."/>
            <person name="Muensterkoetter M."/>
            <person name="Nagy L.G."/>
        </authorList>
    </citation>
    <scope>NUCLEOTIDE SEQUENCE [LARGE SCALE GENOMIC DNA]</scope>
    <source>
        <strain evidence="2">C18/9</strain>
    </source>
</reference>
<dbReference type="Proteomes" id="UP000219338">
    <property type="component" value="Unassembled WGS sequence"/>
</dbReference>
<name>A0A284R635_ARMOS</name>
<dbReference type="EMBL" id="FUEG01000004">
    <property type="protein sequence ID" value="SJL04177.1"/>
    <property type="molecule type" value="Genomic_DNA"/>
</dbReference>
<protein>
    <submittedName>
        <fullName evidence="1">Uncharacterized protein</fullName>
    </submittedName>
</protein>
<evidence type="ECO:0000313" key="2">
    <source>
        <dbReference type="Proteomes" id="UP000219338"/>
    </source>
</evidence>
<evidence type="ECO:0000313" key="1">
    <source>
        <dbReference type="EMBL" id="SJL04177.1"/>
    </source>
</evidence>
<proteinExistence type="predicted"/>
<dbReference type="AlphaFoldDB" id="A0A284R635"/>
<keyword evidence="2" id="KW-1185">Reference proteome</keyword>
<accession>A0A284R635</accession>
<dbReference type="OrthoDB" id="10495318at2759"/>
<sequence>MTPYSVKLATLLWSYEGIIVLAKDGEHIQAILDSDGCFPTCLCPLSITISCRILTVSPNCWSVQKPSSIPFRRPQHNPIPFLLTPSVSP</sequence>
<gene>
    <name evidence="1" type="ORF">ARMOST_07537</name>
</gene>
<organism evidence="1 2">
    <name type="scientific">Armillaria ostoyae</name>
    <name type="common">Armillaria root rot fungus</name>
    <dbReference type="NCBI Taxonomy" id="47428"/>
    <lineage>
        <taxon>Eukaryota</taxon>
        <taxon>Fungi</taxon>
        <taxon>Dikarya</taxon>
        <taxon>Basidiomycota</taxon>
        <taxon>Agaricomycotina</taxon>
        <taxon>Agaricomycetes</taxon>
        <taxon>Agaricomycetidae</taxon>
        <taxon>Agaricales</taxon>
        <taxon>Marasmiineae</taxon>
        <taxon>Physalacriaceae</taxon>
        <taxon>Armillaria</taxon>
    </lineage>
</organism>